<keyword evidence="1" id="KW-0963">Cytoplasm</keyword>
<dbReference type="PANTHER" id="PTHR33823">
    <property type="entry name" value="RNA POLYMERASE-BINDING TRANSCRIPTION FACTOR DKSA-RELATED"/>
    <property type="match status" value="1"/>
</dbReference>
<dbReference type="Gene3D" id="1.20.120.910">
    <property type="entry name" value="DksA, coiled-coil domain"/>
    <property type="match status" value="1"/>
</dbReference>
<dbReference type="SUPFAM" id="SSF109635">
    <property type="entry name" value="DnaK suppressor protein DksA, alpha-hairpin domain"/>
    <property type="match status" value="1"/>
</dbReference>
<keyword evidence="2" id="KW-0479">Metal-binding</keyword>
<evidence type="ECO:0008006" key="9">
    <source>
        <dbReference type="Google" id="ProtNLM"/>
    </source>
</evidence>
<dbReference type="InterPro" id="IPR000962">
    <property type="entry name" value="Znf_DskA_TraR"/>
</dbReference>
<dbReference type="Pfam" id="PF01258">
    <property type="entry name" value="zf-dskA_traR"/>
    <property type="match status" value="1"/>
</dbReference>
<dbReference type="SUPFAM" id="SSF57716">
    <property type="entry name" value="Glucocorticoid receptor-like (DNA-binding domain)"/>
    <property type="match status" value="1"/>
</dbReference>
<evidence type="ECO:0000256" key="4">
    <source>
        <dbReference type="ARBA" id="ARBA00022833"/>
    </source>
</evidence>
<dbReference type="NCBIfam" id="TIGR02420">
    <property type="entry name" value="dksA"/>
    <property type="match status" value="1"/>
</dbReference>
<dbReference type="PANTHER" id="PTHR33823:SF2">
    <property type="entry name" value="RNA POLYMERASE-BINDING TRANSCRIPTION FACTOR DKSA"/>
    <property type="match status" value="1"/>
</dbReference>
<dbReference type="InterPro" id="IPR020458">
    <property type="entry name" value="Znf_DskA_TraR_CS"/>
</dbReference>
<proteinExistence type="inferred from homology"/>
<sequence length="144" mass="17226">MNKIFLPEGYVPSDTEEYMNPMQLEYFKQKLIKWREELLEESRETLIHLKEEIWNEPDLNNRASVEAETTTELRTRDRYRKLIDKIEAAIERVNKGGYGYCEDTGEEIGLKRLEARPVATLCIEAQERHENYERTHLDEDYLEI</sequence>
<dbReference type="PROSITE" id="PS51128">
    <property type="entry name" value="ZF_DKSA_2"/>
    <property type="match status" value="1"/>
</dbReference>
<reference evidence="7" key="1">
    <citation type="submission" date="2021-02" db="EMBL/GenBank/DDBJ databases">
        <authorList>
            <person name="Nowell W R."/>
        </authorList>
    </citation>
    <scope>NUCLEOTIDE SEQUENCE</scope>
</reference>
<dbReference type="GO" id="GO:0008270">
    <property type="term" value="F:zinc ion binding"/>
    <property type="evidence" value="ECO:0007669"/>
    <property type="project" value="UniProtKB-KW"/>
</dbReference>
<comment type="caution">
    <text evidence="7">The sequence shown here is derived from an EMBL/GenBank/DDBJ whole genome shotgun (WGS) entry which is preliminary data.</text>
</comment>
<evidence type="ECO:0000313" key="7">
    <source>
        <dbReference type="EMBL" id="CAF2028434.1"/>
    </source>
</evidence>
<keyword evidence="4" id="KW-0862">Zinc</keyword>
<dbReference type="HAMAP" id="MF_00926">
    <property type="entry name" value="DksA"/>
    <property type="match status" value="1"/>
</dbReference>
<protein>
    <recommendedName>
        <fullName evidence="9">RNA polymerase-binding transcription factor DksA</fullName>
    </recommendedName>
</protein>
<feature type="domain" description="Zinc finger DksA/TraR C4-type" evidence="5">
    <location>
        <begin position="96"/>
        <end position="130"/>
    </location>
</feature>
<evidence type="ECO:0000259" key="6">
    <source>
        <dbReference type="Pfam" id="PF21157"/>
    </source>
</evidence>
<dbReference type="InterPro" id="IPR048489">
    <property type="entry name" value="DksA_N"/>
</dbReference>
<gene>
    <name evidence="7" type="ORF">XDN619_LOCUS4786</name>
</gene>
<dbReference type="AlphaFoldDB" id="A0A816N9A6"/>
<evidence type="ECO:0000256" key="1">
    <source>
        <dbReference type="ARBA" id="ARBA00022490"/>
    </source>
</evidence>
<evidence type="ECO:0000313" key="8">
    <source>
        <dbReference type="Proteomes" id="UP000663887"/>
    </source>
</evidence>
<accession>A0A816N9A6</accession>
<dbReference type="PROSITE" id="PS01102">
    <property type="entry name" value="ZF_DKSA_1"/>
    <property type="match status" value="1"/>
</dbReference>
<name>A0A816N9A6_9BILA</name>
<dbReference type="InterPro" id="IPR012784">
    <property type="entry name" value="DksA_RNA_pol-bd"/>
</dbReference>
<evidence type="ECO:0000256" key="3">
    <source>
        <dbReference type="ARBA" id="ARBA00022771"/>
    </source>
</evidence>
<dbReference type="Proteomes" id="UP000663887">
    <property type="component" value="Unassembled WGS sequence"/>
</dbReference>
<evidence type="ECO:0000259" key="5">
    <source>
        <dbReference type="Pfam" id="PF01258"/>
    </source>
</evidence>
<organism evidence="7 8">
    <name type="scientific">Rotaria magnacalcarata</name>
    <dbReference type="NCBI Taxonomy" id="392030"/>
    <lineage>
        <taxon>Eukaryota</taxon>
        <taxon>Metazoa</taxon>
        <taxon>Spiralia</taxon>
        <taxon>Gnathifera</taxon>
        <taxon>Rotifera</taxon>
        <taxon>Eurotatoria</taxon>
        <taxon>Bdelloidea</taxon>
        <taxon>Philodinida</taxon>
        <taxon>Philodinidae</taxon>
        <taxon>Rotaria</taxon>
    </lineage>
</organism>
<keyword evidence="3" id="KW-0863">Zinc-finger</keyword>
<feature type="domain" description="DnaK suppressor protein DksA N-terminal" evidence="6">
    <location>
        <begin position="23"/>
        <end position="93"/>
    </location>
</feature>
<evidence type="ECO:0000256" key="2">
    <source>
        <dbReference type="ARBA" id="ARBA00022723"/>
    </source>
</evidence>
<dbReference type="EMBL" id="CAJNRG010001166">
    <property type="protein sequence ID" value="CAF2028434.1"/>
    <property type="molecule type" value="Genomic_DNA"/>
</dbReference>
<dbReference type="Pfam" id="PF21157">
    <property type="entry name" value="DksA_N"/>
    <property type="match status" value="1"/>
</dbReference>
<dbReference type="InterPro" id="IPR037187">
    <property type="entry name" value="DnaK_N"/>
</dbReference>